<evidence type="ECO:0000313" key="4">
    <source>
        <dbReference type="Proteomes" id="UP000887569"/>
    </source>
</evidence>
<dbReference type="InterPro" id="IPR004827">
    <property type="entry name" value="bZIP"/>
</dbReference>
<dbReference type="WBParaSite" id="PgR257_g004_t01">
    <property type="protein sequence ID" value="PgR257_g004_t01"/>
    <property type="gene ID" value="PgR257_g004"/>
</dbReference>
<sequence length="531" mass="59352">MFTRQTPLIDAATLSRASSVVLNKPRKEFAPRSCLPNSSVALCIPNHWSREIRDASRRVKISPQHREFSSPSRASNVASEMVLERCLPNMRPSASLAEKPLQTDTHDSPITEGVLCATAQQLCSSFPFCSNCSTSSSNCCHHVCSSRNNHQRIPQLTDQQQTSTNVASTWTSLRCPSSDSAHTSPCLPHQQFTPRSSINQLSTSQYMISASPNRNQGDAATSLPTNTWLDSIIAEARDEIDRERLKHANSDGSLRSQVEASTRKRLSDSDDRDAHPRCISRKRSKAISLSAQLVGASSTLLDSNKHFLLVPLDVADLSNKNGGVLVQFVDGVTDSLGRADPIEDMDNLDQCEEISVGNSPSSSASPSFGESSSALEYSQCEERGILRRTKAISLAGMSHADIKNRKRQQNRAAAVRYRRKLKDKRCREKLEVESLEKNIKKLKVEADLLEDQILKLREIIFQSVTDRARHSIPNKIRQGIDLKNFTEIYRFRVSTSYTRGFLLNFTMRVAMRNPDVEFRNALVFFFKITAH</sequence>
<organism evidence="4 5">
    <name type="scientific">Parascaris univalens</name>
    <name type="common">Nematode worm</name>
    <dbReference type="NCBI Taxonomy" id="6257"/>
    <lineage>
        <taxon>Eukaryota</taxon>
        <taxon>Metazoa</taxon>
        <taxon>Ecdysozoa</taxon>
        <taxon>Nematoda</taxon>
        <taxon>Chromadorea</taxon>
        <taxon>Rhabditida</taxon>
        <taxon>Spirurina</taxon>
        <taxon>Ascaridomorpha</taxon>
        <taxon>Ascaridoidea</taxon>
        <taxon>Ascarididae</taxon>
        <taxon>Parascaris</taxon>
    </lineage>
</organism>
<proteinExistence type="predicted"/>
<keyword evidence="1" id="KW-0175">Coiled coil</keyword>
<feature type="coiled-coil region" evidence="1">
    <location>
        <begin position="432"/>
        <end position="459"/>
    </location>
</feature>
<dbReference type="GO" id="GO:0003700">
    <property type="term" value="F:DNA-binding transcription factor activity"/>
    <property type="evidence" value="ECO:0007669"/>
    <property type="project" value="InterPro"/>
</dbReference>
<dbReference type="AlphaFoldDB" id="A0A915CKU3"/>
<feature type="compositionally biased region" description="Polar residues" evidence="2">
    <location>
        <begin position="250"/>
        <end position="260"/>
    </location>
</feature>
<reference evidence="5" key="1">
    <citation type="submission" date="2022-11" db="UniProtKB">
        <authorList>
            <consortium name="WormBaseParasite"/>
        </authorList>
    </citation>
    <scope>IDENTIFICATION</scope>
</reference>
<feature type="compositionally biased region" description="Basic and acidic residues" evidence="2">
    <location>
        <begin position="261"/>
        <end position="276"/>
    </location>
</feature>
<name>A0A915CKU3_PARUN</name>
<dbReference type="Gene3D" id="1.20.5.170">
    <property type="match status" value="1"/>
</dbReference>
<dbReference type="CDD" id="cd14692">
    <property type="entry name" value="bZIP_ATF4"/>
    <property type="match status" value="1"/>
</dbReference>
<evidence type="ECO:0000256" key="1">
    <source>
        <dbReference type="SAM" id="Coils"/>
    </source>
</evidence>
<feature type="region of interest" description="Disordered" evidence="2">
    <location>
        <begin position="245"/>
        <end position="279"/>
    </location>
</feature>
<dbReference type="Proteomes" id="UP000887569">
    <property type="component" value="Unplaced"/>
</dbReference>
<evidence type="ECO:0000313" key="5">
    <source>
        <dbReference type="WBParaSite" id="PgR257_g004_t01"/>
    </source>
</evidence>
<evidence type="ECO:0000259" key="3">
    <source>
        <dbReference type="PROSITE" id="PS00036"/>
    </source>
</evidence>
<keyword evidence="4" id="KW-1185">Reference proteome</keyword>
<dbReference type="PROSITE" id="PS00036">
    <property type="entry name" value="BZIP_BASIC"/>
    <property type="match status" value="1"/>
</dbReference>
<feature type="domain" description="BZIP" evidence="3">
    <location>
        <begin position="405"/>
        <end position="420"/>
    </location>
</feature>
<protein>
    <submittedName>
        <fullName evidence="5">BZIP domain-containing protein</fullName>
    </submittedName>
</protein>
<evidence type="ECO:0000256" key="2">
    <source>
        <dbReference type="SAM" id="MobiDB-lite"/>
    </source>
</evidence>
<accession>A0A915CKU3</accession>